<dbReference type="EMBL" id="CP007128">
    <property type="protein sequence ID" value="AHG89708.1"/>
    <property type="molecule type" value="Genomic_DNA"/>
</dbReference>
<feature type="signal peptide" evidence="10">
    <location>
        <begin position="1"/>
        <end position="19"/>
    </location>
</feature>
<dbReference type="eggNOG" id="COG0793">
    <property type="taxonomic scope" value="Bacteria"/>
</dbReference>
<dbReference type="GO" id="GO:0006508">
    <property type="term" value="P:proteolysis"/>
    <property type="evidence" value="ECO:0007669"/>
    <property type="project" value="UniProtKB-UniRule"/>
</dbReference>
<accession>W0RJY9</accession>
<dbReference type="Pfam" id="PF26549">
    <property type="entry name" value="Tricorn_N"/>
    <property type="match status" value="1"/>
</dbReference>
<sequence length="1114" mass="121145">MRSLRALVLLAVLPLSSLAAQGTRLLRQPTLSATQIAFTYGGDLWVVSRDGGDARRLTSTPAVESEPQFSPDGKWIAFTSTRSGGPAVWVVPAEGGDARRLTWSPAGERARGWTPDGRAVLFASGRVSAPTSYAKLFTIPLDGGPARQIPAYMGFRGSFAPDGKRLVVDRVDRWDVEFRSYRGGQNTPLTITDATSGAETRLPNERTMDIDPVWLGETIYFLSDRDWATNVWSYDTRTQALKQLTRFSNADVKSLGGQGSTLVFEQDGWLWTMDAAGGQPKKLTIEARGDFPWAMPHWTDVTRQIASASLGPTGKRALFEARGEIFTVPVEKGDARNLTRSPGAADRAPVWAPDGQRVAWFSDEGSGYRLLVASADALGTPRVLPIADAKFAWSPAWSPDGARIAFVDDKVRLRVMDLATGRLTTVDTGGAANDQGSMRPQWSPDSRWIAYAKSFPNQFRRIVVWGGADGARHVLTDALASAGEPVWDRNGRWLYFLASTDLGVQSGWADLGSLTRTSTNSVYVAVLRADEATPFLPESDEEAAARIIGAPTTPRPGTPTPGAPRDSALGARDSGRVAVRAPTDSTRVPSAESRVPTVRIDFDRIDRRILALPMPARDYALLVPGPAGVLFVGERVPNQPGTALHRFDMTKRRSEPFVSGVSRVSASGDGQKLMWQAGQSWVVAGTATAPRAGEGALRVSLGMPLDPTKEWKQIFDEAWRIERDFFYDPNHHGADWTAVRARYEPLLPWVRHRDDLTYVEDMMGGELSVGHSFTRGGDYPATDSSQIGALGADLVADGDRWRIARIYTSESWNPGLRAPLDAPGVKARVGDYLLAVNGVPITTRDEPWKALDGTADRQTVLRLNDRPNDDGGWNVTVVPVRSESQLRQRAWIEDNRRRVDSLSHGTLAYVWVPNTSPPAITAFDRYYFAQQDRHGAVIDERFNGGGLLDDYMVGIMLRRPVGGVSTFVPGAPNTRLPASGILGPKVLVTNELAGSGGDYFPWVFRQMGVGPLIGTRTWGGLVNASVPYPLVDGGTITAPALAVFGPSGQYIVEGEGVPPDIEVVQESQAIARGRDPQLERAVQEAMKLVETKAVLAPPRPAKIPEHARRPGGSR</sequence>
<keyword evidence="3 7" id="KW-0963">Cytoplasm</keyword>
<dbReference type="InParanoid" id="W0RJY9"/>
<dbReference type="PANTHER" id="PTHR43253:SF1">
    <property type="entry name" value="TRICORN PROTEASE HOMOLOG 2-RELATED"/>
    <property type="match status" value="1"/>
</dbReference>
<keyword evidence="5 7" id="KW-0378">Hydrolase</keyword>
<dbReference type="InterPro" id="IPR005151">
    <property type="entry name" value="Tail-specific_protease"/>
</dbReference>
<feature type="active site" description="Charge relay system" evidence="8">
    <location>
        <position position="1053"/>
    </location>
</feature>
<dbReference type="eggNOG" id="COG4946">
    <property type="taxonomic scope" value="Bacteria"/>
</dbReference>
<dbReference type="RefSeq" id="WP_025411196.1">
    <property type="nucleotide sequence ID" value="NZ_CP007128.1"/>
</dbReference>
<dbReference type="SMART" id="SM00245">
    <property type="entry name" value="TSPc"/>
    <property type="match status" value="1"/>
</dbReference>
<reference evidence="12 13" key="1">
    <citation type="journal article" date="2014" name="Genome Announc.">
        <title>Genome Sequence and Methylome of Soil Bacterium Gemmatirosa kalamazoonensis KBS708T, a Member of the Rarely Cultivated Gemmatimonadetes Phylum.</title>
        <authorList>
            <person name="Debruyn J.M."/>
            <person name="Radosevich M."/>
            <person name="Wommack K.E."/>
            <person name="Polson S.W."/>
            <person name="Hauser L.J."/>
            <person name="Fawaz M.N."/>
            <person name="Korlach J."/>
            <person name="Tsai Y.C."/>
        </authorList>
    </citation>
    <scope>NUCLEOTIDE SEQUENCE [LARGE SCALE GENOMIC DNA]</scope>
    <source>
        <strain evidence="12 13">KBS708</strain>
    </source>
</reference>
<dbReference type="PATRIC" id="fig|861299.3.peg.2209"/>
<comment type="function">
    <text evidence="7">Degrades oligopeptides.</text>
</comment>
<evidence type="ECO:0000256" key="10">
    <source>
        <dbReference type="SAM" id="SignalP"/>
    </source>
</evidence>
<dbReference type="Pfam" id="PF26550">
    <property type="entry name" value="Tricorn_2nd"/>
    <property type="match status" value="1"/>
</dbReference>
<keyword evidence="4 7" id="KW-0645">Protease</keyword>
<keyword evidence="10" id="KW-0732">Signal</keyword>
<dbReference type="SUPFAM" id="SSF69304">
    <property type="entry name" value="Tricorn protease N-terminal domain"/>
    <property type="match status" value="1"/>
</dbReference>
<dbReference type="Gene3D" id="3.30.750.44">
    <property type="match status" value="1"/>
</dbReference>
<dbReference type="HOGENOM" id="CLU_005503_0_0_0"/>
<feature type="chain" id="PRO_5004795646" description="Tricorn protease homolog" evidence="10">
    <location>
        <begin position="20"/>
        <end position="1114"/>
    </location>
</feature>
<comment type="subcellular location">
    <subcellularLocation>
        <location evidence="1 7">Cytoplasm</location>
    </subcellularLocation>
</comment>
<dbReference type="EC" id="3.4.21.-" evidence="7"/>
<feature type="region of interest" description="Disordered" evidence="9">
    <location>
        <begin position="549"/>
        <end position="592"/>
    </location>
</feature>
<organism evidence="12 13">
    <name type="scientific">Gemmatirosa kalamazoonensis</name>
    <dbReference type="NCBI Taxonomy" id="861299"/>
    <lineage>
        <taxon>Bacteria</taxon>
        <taxon>Pseudomonadati</taxon>
        <taxon>Gemmatimonadota</taxon>
        <taxon>Gemmatimonadia</taxon>
        <taxon>Gemmatimonadales</taxon>
        <taxon>Gemmatimonadaceae</taxon>
        <taxon>Gemmatirosa</taxon>
    </lineage>
</organism>
<dbReference type="PANTHER" id="PTHR43253">
    <property type="entry name" value="TRICORN PROTEASE HOMOLOG 2-RELATED"/>
    <property type="match status" value="1"/>
</dbReference>
<dbReference type="CDD" id="cd07562">
    <property type="entry name" value="Peptidase_S41_TRI"/>
    <property type="match status" value="1"/>
</dbReference>
<evidence type="ECO:0000256" key="2">
    <source>
        <dbReference type="ARBA" id="ARBA00008524"/>
    </source>
</evidence>
<dbReference type="InterPro" id="IPR012393">
    <property type="entry name" value="Tricorn_protease"/>
</dbReference>
<dbReference type="SUPFAM" id="SSF50156">
    <property type="entry name" value="PDZ domain-like"/>
    <property type="match status" value="1"/>
</dbReference>
<comment type="similarity">
    <text evidence="2 7">Belongs to the peptidase S41B family.</text>
</comment>
<dbReference type="Gene3D" id="2.30.42.10">
    <property type="match status" value="1"/>
</dbReference>
<dbReference type="Pfam" id="PF14684">
    <property type="entry name" value="Tricorn_C1"/>
    <property type="match status" value="1"/>
</dbReference>
<evidence type="ECO:0000256" key="9">
    <source>
        <dbReference type="SAM" id="MobiDB-lite"/>
    </source>
</evidence>
<dbReference type="KEGG" id="gba:J421_2171"/>
<dbReference type="SUPFAM" id="SSF82171">
    <property type="entry name" value="DPP6 N-terminal domain-like"/>
    <property type="match status" value="1"/>
</dbReference>
<evidence type="ECO:0000256" key="5">
    <source>
        <dbReference type="ARBA" id="ARBA00022801"/>
    </source>
</evidence>
<dbReference type="InterPro" id="IPR029414">
    <property type="entry name" value="Tricorn_PDZ"/>
</dbReference>
<keyword evidence="6 7" id="KW-0720">Serine protease</keyword>
<dbReference type="SUPFAM" id="SSF52096">
    <property type="entry name" value="ClpP/crotonase"/>
    <property type="match status" value="1"/>
</dbReference>
<evidence type="ECO:0000259" key="11">
    <source>
        <dbReference type="SMART" id="SM00245"/>
    </source>
</evidence>
<evidence type="ECO:0000256" key="8">
    <source>
        <dbReference type="PIRSR" id="PIRSR036421-1"/>
    </source>
</evidence>
<dbReference type="OrthoDB" id="9815657at2"/>
<dbReference type="Pfam" id="PF03572">
    <property type="entry name" value="Peptidase_S41"/>
    <property type="match status" value="1"/>
</dbReference>
<dbReference type="InterPro" id="IPR028204">
    <property type="entry name" value="Tricorn_C1"/>
</dbReference>
<dbReference type="Proteomes" id="UP000019151">
    <property type="component" value="Chromosome"/>
</dbReference>
<feature type="domain" description="Tail specific protease" evidence="11">
    <location>
        <begin position="872"/>
        <end position="1064"/>
    </location>
</feature>
<keyword evidence="13" id="KW-1185">Reference proteome</keyword>
<gene>
    <name evidence="12" type="ORF">J421_2171</name>
</gene>
<name>W0RJY9_9BACT</name>
<dbReference type="InterPro" id="IPR029045">
    <property type="entry name" value="ClpP/crotonase-like_dom_sf"/>
</dbReference>
<dbReference type="Pfam" id="PF14685">
    <property type="entry name" value="PDZ_Tricorn"/>
    <property type="match status" value="1"/>
</dbReference>
<feature type="compositionally biased region" description="Pro residues" evidence="9">
    <location>
        <begin position="553"/>
        <end position="562"/>
    </location>
</feature>
<dbReference type="Gene3D" id="3.90.226.10">
    <property type="entry name" value="2-enoyl-CoA Hydratase, Chain A, domain 1"/>
    <property type="match status" value="1"/>
</dbReference>
<dbReference type="PIRSF" id="PIRSF036421">
    <property type="entry name" value="Tricorn_protease"/>
    <property type="match status" value="1"/>
</dbReference>
<evidence type="ECO:0000256" key="7">
    <source>
        <dbReference type="PIRNR" id="PIRNR036421"/>
    </source>
</evidence>
<dbReference type="GO" id="GO:0008236">
    <property type="term" value="F:serine-type peptidase activity"/>
    <property type="evidence" value="ECO:0007669"/>
    <property type="project" value="UniProtKB-UniRule"/>
</dbReference>
<dbReference type="InterPro" id="IPR015943">
    <property type="entry name" value="WD40/YVTN_repeat-like_dom_sf"/>
</dbReference>
<evidence type="ECO:0000256" key="6">
    <source>
        <dbReference type="ARBA" id="ARBA00022825"/>
    </source>
</evidence>
<evidence type="ECO:0000313" key="13">
    <source>
        <dbReference type="Proteomes" id="UP000019151"/>
    </source>
</evidence>
<feature type="active site" description="Nucleophile" evidence="8">
    <location>
        <position position="995"/>
    </location>
</feature>
<proteinExistence type="inferred from homology"/>
<evidence type="ECO:0000313" key="12">
    <source>
        <dbReference type="EMBL" id="AHG89708.1"/>
    </source>
</evidence>
<evidence type="ECO:0000256" key="1">
    <source>
        <dbReference type="ARBA" id="ARBA00004496"/>
    </source>
</evidence>
<evidence type="ECO:0000256" key="4">
    <source>
        <dbReference type="ARBA" id="ARBA00022670"/>
    </source>
</evidence>
<dbReference type="Gene3D" id="2.130.10.10">
    <property type="entry name" value="YVTN repeat-like/Quinoprotein amine dehydrogenase"/>
    <property type="match status" value="1"/>
</dbReference>
<dbReference type="Gene3D" id="2.120.10.60">
    <property type="entry name" value="Tricorn protease N-terminal domain"/>
    <property type="match status" value="1"/>
</dbReference>
<feature type="active site" description="Charge relay system" evidence="8">
    <location>
        <position position="771"/>
    </location>
</feature>
<dbReference type="AlphaFoldDB" id="W0RJY9"/>
<dbReference type="GO" id="GO:0005737">
    <property type="term" value="C:cytoplasm"/>
    <property type="evidence" value="ECO:0007669"/>
    <property type="project" value="UniProtKB-SubCell"/>
</dbReference>
<protein>
    <recommendedName>
        <fullName evidence="7">Tricorn protease homolog</fullName>
        <ecNumber evidence="7">3.4.21.-</ecNumber>
    </recommendedName>
</protein>
<evidence type="ECO:0000256" key="3">
    <source>
        <dbReference type="ARBA" id="ARBA00022490"/>
    </source>
</evidence>
<dbReference type="InterPro" id="IPR036034">
    <property type="entry name" value="PDZ_sf"/>
</dbReference>
<dbReference type="STRING" id="861299.J421_2171"/>